<dbReference type="EMBL" id="BLIN01000005">
    <property type="protein sequence ID" value="GFE07827.1"/>
    <property type="molecule type" value="Genomic_DNA"/>
</dbReference>
<evidence type="ECO:0000313" key="1">
    <source>
        <dbReference type="EMBL" id="GFE07827.1"/>
    </source>
</evidence>
<gene>
    <name evidence="1" type="ORF">Scani_40950</name>
</gene>
<dbReference type="Proteomes" id="UP000435837">
    <property type="component" value="Unassembled WGS sequence"/>
</dbReference>
<evidence type="ECO:0000313" key="2">
    <source>
        <dbReference type="Proteomes" id="UP000435837"/>
    </source>
</evidence>
<dbReference type="SUPFAM" id="SSF50475">
    <property type="entry name" value="FMN-binding split barrel"/>
    <property type="match status" value="1"/>
</dbReference>
<evidence type="ECO:0008006" key="3">
    <source>
        <dbReference type="Google" id="ProtNLM"/>
    </source>
</evidence>
<comment type="caution">
    <text evidence="1">The sequence shown here is derived from an EMBL/GenBank/DDBJ whole genome shotgun (WGS) entry which is preliminary data.</text>
</comment>
<sequence>MEARHRTEPTTAERARSILAAASSLKVTTEGGAGRLIDAHTVHSSGRLTLDELPGRRRRTAPADVPPGDLAAILEFTDIAPTPVRHRVRARLTLRGSLAAHGPAGAWRFRPVHGTLDEDDTATRFSRDDLALAHPDPLAPYEADLLAHLDTRTDTTTRLAALVPARHLLGVVRIRPVRLDRYGLVLRLEHARGGHDARLPFSASVSDCDQAKREIRTLLAQAAAPCPRLRRLRASS</sequence>
<organism evidence="1 2">
    <name type="scientific">Streptomyces caniferus</name>
    <dbReference type="NCBI Taxonomy" id="285557"/>
    <lineage>
        <taxon>Bacteria</taxon>
        <taxon>Bacillati</taxon>
        <taxon>Actinomycetota</taxon>
        <taxon>Actinomycetes</taxon>
        <taxon>Kitasatosporales</taxon>
        <taxon>Streptomycetaceae</taxon>
        <taxon>Streptomyces</taxon>
    </lineage>
</organism>
<dbReference type="AlphaFoldDB" id="A0A640S9Q3"/>
<accession>A0A640S9Q3</accession>
<dbReference type="Gene3D" id="3.20.180.10">
    <property type="entry name" value="PNP-oxidase-like"/>
    <property type="match status" value="1"/>
</dbReference>
<proteinExistence type="predicted"/>
<reference evidence="1 2" key="1">
    <citation type="submission" date="2019-12" db="EMBL/GenBank/DDBJ databases">
        <title>Whole genome shotgun sequence of Streptomyces caniferus NBRC 15389.</title>
        <authorList>
            <person name="Ichikawa N."/>
            <person name="Kimura A."/>
            <person name="Kitahashi Y."/>
            <person name="Komaki H."/>
            <person name="Tamura T."/>
        </authorList>
    </citation>
    <scope>NUCLEOTIDE SEQUENCE [LARGE SCALE GENOMIC DNA]</scope>
    <source>
        <strain evidence="1 2">NBRC 15389</strain>
    </source>
</reference>
<dbReference type="OrthoDB" id="3381348at2"/>
<dbReference type="RefSeq" id="WP_159478007.1">
    <property type="nucleotide sequence ID" value="NZ_BAAATH010000017.1"/>
</dbReference>
<name>A0A640S9Q3_9ACTN</name>
<protein>
    <recommendedName>
        <fullName evidence="3">DUF2470 domain-containing protein</fullName>
    </recommendedName>
</protein>
<dbReference type="InterPro" id="IPR037119">
    <property type="entry name" value="Haem_oxidase_HugZ-like_sf"/>
</dbReference>